<protein>
    <recommendedName>
        <fullName evidence="3">DUF362 domain-containing protein</fullName>
    </recommendedName>
</protein>
<dbReference type="EMBL" id="BARS01047940">
    <property type="protein sequence ID" value="GAG31135.1"/>
    <property type="molecule type" value="Genomic_DNA"/>
</dbReference>
<name>X0WKF2_9ZZZZ</name>
<feature type="compositionally biased region" description="Basic residues" evidence="1">
    <location>
        <begin position="1"/>
        <end position="12"/>
    </location>
</feature>
<proteinExistence type="predicted"/>
<organism evidence="2">
    <name type="scientific">marine sediment metagenome</name>
    <dbReference type="NCBI Taxonomy" id="412755"/>
    <lineage>
        <taxon>unclassified sequences</taxon>
        <taxon>metagenomes</taxon>
        <taxon>ecological metagenomes</taxon>
    </lineage>
</organism>
<evidence type="ECO:0008006" key="3">
    <source>
        <dbReference type="Google" id="ProtNLM"/>
    </source>
</evidence>
<sequence length="179" mass="19043">MMRAAAKRHPRKGMGNVGETGKRRGRLIVGLVLLASIWGVAGGRELAQRAMAPKPDKPATVGFTARDREPTDDEVRAMVDEVTSQVLGPKGLAAIISPGDKVVIKVNIVDPSAGASGDKGRGIITDPRIVRHVAEKVRAIIGTGGTADLKVVDATFDHSPDPSRKGNAHSFYWAHLERT</sequence>
<comment type="caution">
    <text evidence="2">The sequence shown here is derived from an EMBL/GenBank/DDBJ whole genome shotgun (WGS) entry which is preliminary data.</text>
</comment>
<gene>
    <name evidence="2" type="ORF">S01H1_71945</name>
</gene>
<accession>X0WKF2</accession>
<feature type="non-terminal residue" evidence="2">
    <location>
        <position position="179"/>
    </location>
</feature>
<feature type="region of interest" description="Disordered" evidence="1">
    <location>
        <begin position="1"/>
        <end position="20"/>
    </location>
</feature>
<reference evidence="2" key="1">
    <citation type="journal article" date="2014" name="Front. Microbiol.">
        <title>High frequency of phylogenetically diverse reductive dehalogenase-homologous genes in deep subseafloor sedimentary metagenomes.</title>
        <authorList>
            <person name="Kawai M."/>
            <person name="Futagami T."/>
            <person name="Toyoda A."/>
            <person name="Takaki Y."/>
            <person name="Nishi S."/>
            <person name="Hori S."/>
            <person name="Arai W."/>
            <person name="Tsubouchi T."/>
            <person name="Morono Y."/>
            <person name="Uchiyama I."/>
            <person name="Ito T."/>
            <person name="Fujiyama A."/>
            <person name="Inagaki F."/>
            <person name="Takami H."/>
        </authorList>
    </citation>
    <scope>NUCLEOTIDE SEQUENCE</scope>
    <source>
        <strain evidence="2">Expedition CK06-06</strain>
    </source>
</reference>
<evidence type="ECO:0000256" key="1">
    <source>
        <dbReference type="SAM" id="MobiDB-lite"/>
    </source>
</evidence>
<dbReference type="AlphaFoldDB" id="X0WKF2"/>
<evidence type="ECO:0000313" key="2">
    <source>
        <dbReference type="EMBL" id="GAG31135.1"/>
    </source>
</evidence>